<evidence type="ECO:0000313" key="1">
    <source>
        <dbReference type="EMBL" id="USE84314.1"/>
    </source>
</evidence>
<reference evidence="1" key="1">
    <citation type="submission" date="2022-06" db="EMBL/GenBank/DDBJ databases">
        <title>Isolation, identification and characterization of iprodione-degrading strains in Lhasa, Tibet.</title>
        <authorList>
            <person name="Pan H."/>
        </authorList>
    </citation>
    <scope>NUCLEOTIDE SEQUENCE</scope>
    <source>
        <strain evidence="1">Y-23</strain>
    </source>
</reference>
<keyword evidence="2" id="KW-1185">Reference proteome</keyword>
<dbReference type="EMBL" id="CP098732">
    <property type="protein sequence ID" value="USE84314.1"/>
    <property type="molecule type" value="Genomic_DNA"/>
</dbReference>
<evidence type="ECO:0000313" key="2">
    <source>
        <dbReference type="Proteomes" id="UP001056716"/>
    </source>
</evidence>
<organism evidence="1 2">
    <name type="scientific">Acinetobacter tibetensis</name>
    <dbReference type="NCBI Taxonomy" id="2943497"/>
    <lineage>
        <taxon>Bacteria</taxon>
        <taxon>Pseudomonadati</taxon>
        <taxon>Pseudomonadota</taxon>
        <taxon>Gammaproteobacteria</taxon>
        <taxon>Moraxellales</taxon>
        <taxon>Moraxellaceae</taxon>
        <taxon>Acinetobacter</taxon>
    </lineage>
</organism>
<proteinExistence type="predicted"/>
<sequence>MATYDYRCKSCDKYIPVDRSNIKVGDEVSFTTTYQTSNSARFSSKTGKVIDIAGDICEVVVKKKSYFKNIRDVTPDDAPNPLTYALFGLCKCNKEETPNDI</sequence>
<dbReference type="Proteomes" id="UP001056716">
    <property type="component" value="Chromosome"/>
</dbReference>
<dbReference type="RefSeq" id="WP_252222851.1">
    <property type="nucleotide sequence ID" value="NZ_CP098732.1"/>
</dbReference>
<dbReference type="AlphaFoldDB" id="A0AAE9LT52"/>
<dbReference type="KEGG" id="atz:M5E07_05810"/>
<protein>
    <submittedName>
        <fullName evidence="1">Uncharacterized protein</fullName>
    </submittedName>
</protein>
<name>A0AAE9LT52_9GAMM</name>
<gene>
    <name evidence="1" type="ORF">M5E07_05810</name>
</gene>
<accession>A0AAE9LT52</accession>